<dbReference type="STRING" id="344612.A1CQM2"/>
<dbReference type="Pfam" id="PF20640">
    <property type="entry name" value="Rrn6_HB"/>
    <property type="match status" value="1"/>
</dbReference>
<dbReference type="HOGENOM" id="CLU_005807_0_0_1"/>
<dbReference type="GO" id="GO:0001179">
    <property type="term" value="F:RNA polymerase I general transcription initiation factor binding"/>
    <property type="evidence" value="ECO:0007669"/>
    <property type="project" value="TreeGrafter"/>
</dbReference>
<feature type="compositionally biased region" description="Low complexity" evidence="1">
    <location>
        <begin position="918"/>
        <end position="937"/>
    </location>
</feature>
<dbReference type="GeneID" id="4701275"/>
<protein>
    <recommendedName>
        <fullName evidence="7">RNA polymerase I-specific transcription initiation factor RRN6-like protein</fullName>
    </recommendedName>
</protein>
<name>A1CQM2_ASPCL</name>
<dbReference type="GO" id="GO:0070860">
    <property type="term" value="C:RNA polymerase I core factor complex"/>
    <property type="evidence" value="ECO:0007669"/>
    <property type="project" value="TreeGrafter"/>
</dbReference>
<dbReference type="Proteomes" id="UP000006701">
    <property type="component" value="Unassembled WGS sequence"/>
</dbReference>
<evidence type="ECO:0000256" key="1">
    <source>
        <dbReference type="SAM" id="MobiDB-lite"/>
    </source>
</evidence>
<accession>A1CQM2</accession>
<sequence>MNTLRVLCGMGTWEEQYISQRHEPGHFPGACPNEKDADVLICWTTVVSPLTAPQSSLIENKNLLPRVHPELAAGWSLVNNETLSHVITTTSEICDPLTSSLFDLGNAVDIENDDSGNRVVPIAVSASGECGNTISFRKLEEGTTELRHGVTARMRVPMIGESECTEWSTGGAPVRQVCFARTTEEKPTWAAARFPQSITIFRPLYRKQPVSVQIYRDGDRVVPTYTRNSRLDANPLVEISVSQTGGFAHADITFNPWYQKQLAIVDERGNWTVWEVSGRQRRSKGNWAAACVKSGSLPWVDLGEGQDINGHTRHDGWAAIEWVGDVNSFIVSDRRCPMLYRIEGDDILPYAIELGLKRKLEWILDVKRSSCNVSQIFILTTSRIFLLDISSVPVADSHKNDTRPVWFPVLSWRHFRDTEDTTLRLSPLILAEDFYLVLYSRLNHLTLAFQVPPATDGIMDMTSISDPFVLEVPSTSNATAESQDSPNLAQFSTLVFREIAALPSAGSKNHFDATARFVKVFIMDSRLAVRESVYFGNTRESESATEDQQLNKDTLRLRKRYPGVRRKQSTRSHDDFIVDDWDESVLSRGTFTVADSGISNITPLAIPQWAADYSSIYAIAAGKSPAVSSEIDQDQGFQESLNGLVNSASTMSGDNVVFCQTMLDLLDRRPVLDDIDQNAHDFDKFFSQIMSHNLMTGTKYEVIFQPALNLSSHLFHPKLINIYDLLINDWLSNLPHDIPGRSRLTKERIIRNLTAELILTHIIIKRKINNEAEPSRLIANASREDLESSFLPANPGSTSAFGMDERRLPLSTVSPEDRELQQADRHMITQNDDLAQTSNVAGGIIEVEPVYTRLASVTSVNTEGSLSRSAANVLSHWKVGSDPAAYNWQRTTQILEEEETQNRPKAMTPKRRLRKKVLQSTPLSSSQLPPESSAAPSVREWGSQPEVNEPSRIIQLQSSQAIEEDLPMTQVERGMFGGREASRKTFIKARKKKRAAGF</sequence>
<dbReference type="VEuPathDB" id="FungiDB:ACLA_026600"/>
<feature type="domain" description="RRN6 K-rich C-terminal" evidence="3">
    <location>
        <begin position="871"/>
        <end position="998"/>
    </location>
</feature>
<organism evidence="5 6">
    <name type="scientific">Aspergillus clavatus (strain ATCC 1007 / CBS 513.65 / DSM 816 / NCTC 3887 / NRRL 1 / QM 1276 / 107)</name>
    <dbReference type="NCBI Taxonomy" id="344612"/>
    <lineage>
        <taxon>Eukaryota</taxon>
        <taxon>Fungi</taxon>
        <taxon>Dikarya</taxon>
        <taxon>Ascomycota</taxon>
        <taxon>Pezizomycotina</taxon>
        <taxon>Eurotiomycetes</taxon>
        <taxon>Eurotiomycetidae</taxon>
        <taxon>Eurotiales</taxon>
        <taxon>Aspergillaceae</taxon>
        <taxon>Aspergillus</taxon>
        <taxon>Aspergillus subgen. Fumigati</taxon>
    </lineage>
</organism>
<dbReference type="eggNOG" id="ENOG502QRAW">
    <property type="taxonomic scope" value="Eukaryota"/>
</dbReference>
<dbReference type="GO" id="GO:0001163">
    <property type="term" value="F:RNA polymerase I transcription regulatory region sequence-specific DNA binding"/>
    <property type="evidence" value="ECO:0007669"/>
    <property type="project" value="TreeGrafter"/>
</dbReference>
<feature type="compositionally biased region" description="Basic residues" evidence="1">
    <location>
        <begin position="908"/>
        <end position="917"/>
    </location>
</feature>
<dbReference type="InterPro" id="IPR019350">
    <property type="entry name" value="RNA_pol_I-sp_TIF_RRN6-like"/>
</dbReference>
<dbReference type="InterPro" id="IPR048536">
    <property type="entry name" value="Rrn6_K-rich"/>
</dbReference>
<dbReference type="OrthoDB" id="4090074at2759"/>
<dbReference type="InterPro" id="IPR048537">
    <property type="entry name" value="RRN6_HB"/>
</dbReference>
<dbReference type="EMBL" id="DS027059">
    <property type="protein sequence ID" value="EAW07943.1"/>
    <property type="molecule type" value="Genomic_DNA"/>
</dbReference>
<gene>
    <name evidence="5" type="ORF">ACLA_026600</name>
</gene>
<evidence type="ECO:0000259" key="3">
    <source>
        <dbReference type="Pfam" id="PF20639"/>
    </source>
</evidence>
<evidence type="ECO:0000313" key="6">
    <source>
        <dbReference type="Proteomes" id="UP000006701"/>
    </source>
</evidence>
<keyword evidence="6" id="KW-1185">Reference proteome</keyword>
<dbReference type="OMA" id="DLPMTQV"/>
<dbReference type="Pfam" id="PF20639">
    <property type="entry name" value="Rrn6_K-rich"/>
    <property type="match status" value="1"/>
</dbReference>
<reference evidence="5 6" key="1">
    <citation type="journal article" date="2008" name="PLoS Genet.">
        <title>Genomic islands in the pathogenic filamentous fungus Aspergillus fumigatus.</title>
        <authorList>
            <person name="Fedorova N.D."/>
            <person name="Khaldi N."/>
            <person name="Joardar V.S."/>
            <person name="Maiti R."/>
            <person name="Amedeo P."/>
            <person name="Anderson M.J."/>
            <person name="Crabtree J."/>
            <person name="Silva J.C."/>
            <person name="Badger J.H."/>
            <person name="Albarraq A."/>
            <person name="Angiuoli S."/>
            <person name="Bussey H."/>
            <person name="Bowyer P."/>
            <person name="Cotty P.J."/>
            <person name="Dyer P.S."/>
            <person name="Egan A."/>
            <person name="Galens K."/>
            <person name="Fraser-Liggett C.M."/>
            <person name="Haas B.J."/>
            <person name="Inman J.M."/>
            <person name="Kent R."/>
            <person name="Lemieux S."/>
            <person name="Malavazi I."/>
            <person name="Orvis J."/>
            <person name="Roemer T."/>
            <person name="Ronning C.M."/>
            <person name="Sundaram J.P."/>
            <person name="Sutton G."/>
            <person name="Turner G."/>
            <person name="Venter J.C."/>
            <person name="White O.R."/>
            <person name="Whitty B.R."/>
            <person name="Youngman P."/>
            <person name="Wolfe K.H."/>
            <person name="Goldman G.H."/>
            <person name="Wortman J.R."/>
            <person name="Jiang B."/>
            <person name="Denning D.W."/>
            <person name="Nierman W.C."/>
        </authorList>
    </citation>
    <scope>NUCLEOTIDE SEQUENCE [LARGE SCALE GENOMIC DNA]</scope>
    <source>
        <strain evidence="6">ATCC 1007 / CBS 513.65 / DSM 816 / NCTC 3887 / NRRL 1</strain>
    </source>
</reference>
<dbReference type="GO" id="GO:0042790">
    <property type="term" value="P:nucleolar large rRNA transcription by RNA polymerase I"/>
    <property type="evidence" value="ECO:0007669"/>
    <property type="project" value="TreeGrafter"/>
</dbReference>
<dbReference type="Pfam" id="PF10214">
    <property type="entry name" value="Rrn6_beta-prop"/>
    <property type="match status" value="1"/>
</dbReference>
<feature type="region of interest" description="Disordered" evidence="1">
    <location>
        <begin position="896"/>
        <end position="949"/>
    </location>
</feature>
<dbReference type="PANTHER" id="PTHR28221:SF2">
    <property type="entry name" value="RNA POLYMERASE I-SPECIFIC TRANSCRIPTION INITIATION FACTOR RRN6"/>
    <property type="match status" value="1"/>
</dbReference>
<dbReference type="AlphaFoldDB" id="A1CQM2"/>
<feature type="domain" description="RRN6 beta-propeller" evidence="2">
    <location>
        <begin position="95"/>
        <end position="473"/>
    </location>
</feature>
<dbReference type="PANTHER" id="PTHR28221">
    <property type="entry name" value="RNA POLYMERASE I-SPECIFIC TRANSCRIPTION INITIATION FACTOR RRN6"/>
    <property type="match status" value="1"/>
</dbReference>
<dbReference type="RefSeq" id="XP_001269369.1">
    <property type="nucleotide sequence ID" value="XM_001269368.1"/>
</dbReference>
<evidence type="ECO:0000259" key="2">
    <source>
        <dbReference type="Pfam" id="PF10214"/>
    </source>
</evidence>
<evidence type="ECO:0008006" key="7">
    <source>
        <dbReference type="Google" id="ProtNLM"/>
    </source>
</evidence>
<dbReference type="KEGG" id="act:ACLA_026600"/>
<proteinExistence type="predicted"/>
<feature type="domain" description="RRN6 helical bundle" evidence="4">
    <location>
        <begin position="570"/>
        <end position="762"/>
    </location>
</feature>
<evidence type="ECO:0000259" key="4">
    <source>
        <dbReference type="Pfam" id="PF20640"/>
    </source>
</evidence>
<dbReference type="InterPro" id="IPR048535">
    <property type="entry name" value="RRN6_beta-prop"/>
</dbReference>
<evidence type="ECO:0000313" key="5">
    <source>
        <dbReference type="EMBL" id="EAW07943.1"/>
    </source>
</evidence>